<reference evidence="1 2" key="1">
    <citation type="journal article" date="2015" name="Antonie Van Leeuwenhoek">
        <title>A phylogenomic and molecular marker based taxonomic framework for the order Xanthomonadales: proposal to transfer the families Algiphilaceae and Solimonadaceae to the order Nevskiales ord. nov. and to create a new family within the order Xanthomonadales, the family Rhodanobacteraceae fam. nov., containing the genus Rhodanobacter and its closest relatives.</title>
        <authorList>
            <person name="Naushad S."/>
            <person name="Adeolu M."/>
            <person name="Wong S."/>
            <person name="Sohail M."/>
            <person name="Schellhorn H.E."/>
            <person name="Gupta R.S."/>
        </authorList>
    </citation>
    <scope>NUCLEOTIDE SEQUENCE [LARGE SCALE GENOMIC DNA]</scope>
    <source>
        <strain evidence="1 2">DSM 16301</strain>
    </source>
</reference>
<accession>A0A0G9H2F8</accession>
<gene>
    <name evidence="1" type="ORF">Y882_18520</name>
</gene>
<name>A0A0G9H2F8_9GAMM</name>
<proteinExistence type="predicted"/>
<sequence length="75" mass="8991">MFHSNNRTLTVIRYSKKGGDTQYLQRLSCVHLTNYFILYLFTVITAIQELRNNIIKVIKRFVYLCFHFNITWSSP</sequence>
<evidence type="ECO:0000313" key="2">
    <source>
        <dbReference type="Proteomes" id="UP000035481"/>
    </source>
</evidence>
<comment type="caution">
    <text evidence="1">The sequence shown here is derived from an EMBL/GenBank/DDBJ whole genome shotgun (WGS) entry which is preliminary data.</text>
</comment>
<dbReference type="AlphaFoldDB" id="A0A0G9H2F8"/>
<evidence type="ECO:0000313" key="1">
    <source>
        <dbReference type="EMBL" id="KLD61912.1"/>
    </source>
</evidence>
<dbReference type="EMBL" id="JPLA01000073">
    <property type="protein sequence ID" value="KLD61912.1"/>
    <property type="molecule type" value="Genomic_DNA"/>
</dbReference>
<organism evidence="1 2">
    <name type="scientific">Dyella japonica DSM 16301</name>
    <dbReference type="NCBI Taxonomy" id="1440762"/>
    <lineage>
        <taxon>Bacteria</taxon>
        <taxon>Pseudomonadati</taxon>
        <taxon>Pseudomonadota</taxon>
        <taxon>Gammaproteobacteria</taxon>
        <taxon>Lysobacterales</taxon>
        <taxon>Rhodanobacteraceae</taxon>
        <taxon>Dyella</taxon>
    </lineage>
</organism>
<dbReference type="PATRIC" id="fig|1440762.4.peg.3585"/>
<dbReference type="Proteomes" id="UP000035481">
    <property type="component" value="Unassembled WGS sequence"/>
</dbReference>
<protein>
    <submittedName>
        <fullName evidence="1">Uncharacterized protein</fullName>
    </submittedName>
</protein>